<dbReference type="NCBIfam" id="TIGR00051">
    <property type="entry name" value="YbgC/FadM family acyl-CoA thioesterase"/>
    <property type="match status" value="1"/>
</dbReference>
<sequence length="179" mass="20287">MGNRAETGFDLLRLLEPKNKRGLHVSETKYFPLSGEIIEGAHHLTQRVYYEDTDFSGAVYHARYLHFMERARTDYLRCLGVEQSALFEASDEGLAFMVHRMEIDFKAPARMDDVITVVTRTGKAGGAKMILEQTISRGTQLLIDAKVIIAVVNRQGRPRRLPEQLAYQFLAKGQENSAK</sequence>
<evidence type="ECO:0000259" key="3">
    <source>
        <dbReference type="Pfam" id="PF03061"/>
    </source>
</evidence>
<dbReference type="InterPro" id="IPR029069">
    <property type="entry name" value="HotDog_dom_sf"/>
</dbReference>
<dbReference type="Proteomes" id="UP000308530">
    <property type="component" value="Chromosome"/>
</dbReference>
<name>A0ABX6QS09_9HYPH</name>
<dbReference type="InterPro" id="IPR050563">
    <property type="entry name" value="4-hydroxybenzoyl-CoA_TE"/>
</dbReference>
<dbReference type="EMBL" id="CP058350">
    <property type="protein sequence ID" value="QLF71456.1"/>
    <property type="molecule type" value="Genomic_DNA"/>
</dbReference>
<dbReference type="InterPro" id="IPR006683">
    <property type="entry name" value="Thioestr_dom"/>
</dbReference>
<evidence type="ECO:0000313" key="4">
    <source>
        <dbReference type="EMBL" id="QLF71456.1"/>
    </source>
</evidence>
<gene>
    <name evidence="4" type="primary">ybgC</name>
    <name evidence="4" type="ORF">FE840_017320</name>
</gene>
<proteinExistence type="inferred from homology"/>
<protein>
    <submittedName>
        <fullName evidence="4">Tol-pal system-associated acyl-CoA thioesterase</fullName>
    </submittedName>
</protein>
<organism evidence="4 5">
    <name type="scientific">Peteryoungia desertarenae</name>
    <dbReference type="NCBI Taxonomy" id="1813451"/>
    <lineage>
        <taxon>Bacteria</taxon>
        <taxon>Pseudomonadati</taxon>
        <taxon>Pseudomonadota</taxon>
        <taxon>Alphaproteobacteria</taxon>
        <taxon>Hyphomicrobiales</taxon>
        <taxon>Rhizobiaceae</taxon>
        <taxon>Peteryoungia</taxon>
    </lineage>
</organism>
<reference evidence="4 5" key="1">
    <citation type="submission" date="2020-06" db="EMBL/GenBank/DDBJ databases">
        <title>Genome sequence of Rhizobium sp strain ADMK78.</title>
        <authorList>
            <person name="Rahi P."/>
        </authorList>
    </citation>
    <scope>NUCLEOTIDE SEQUENCE [LARGE SCALE GENOMIC DNA]</scope>
    <source>
        <strain evidence="4 5">ADMK78</strain>
    </source>
</reference>
<keyword evidence="5" id="KW-1185">Reference proteome</keyword>
<dbReference type="Gene3D" id="3.10.129.10">
    <property type="entry name" value="Hotdog Thioesterase"/>
    <property type="match status" value="1"/>
</dbReference>
<dbReference type="SUPFAM" id="SSF54637">
    <property type="entry name" value="Thioesterase/thiol ester dehydrase-isomerase"/>
    <property type="match status" value="1"/>
</dbReference>
<keyword evidence="2" id="KW-0378">Hydrolase</keyword>
<evidence type="ECO:0000256" key="1">
    <source>
        <dbReference type="ARBA" id="ARBA00005953"/>
    </source>
</evidence>
<evidence type="ECO:0000313" key="5">
    <source>
        <dbReference type="Proteomes" id="UP000308530"/>
    </source>
</evidence>
<dbReference type="InterPro" id="IPR006684">
    <property type="entry name" value="YbgC/YbaW"/>
</dbReference>
<feature type="domain" description="Thioesterase" evidence="3">
    <location>
        <begin position="57"/>
        <end position="141"/>
    </location>
</feature>
<comment type="similarity">
    <text evidence="1">Belongs to the 4-hydroxybenzoyl-CoA thioesterase family.</text>
</comment>
<dbReference type="NCBIfam" id="TIGR02799">
    <property type="entry name" value="thio_ybgC"/>
    <property type="match status" value="1"/>
</dbReference>
<dbReference type="CDD" id="cd00586">
    <property type="entry name" value="4HBT"/>
    <property type="match status" value="1"/>
</dbReference>
<dbReference type="InterPro" id="IPR014166">
    <property type="entry name" value="Tol-Pal_acyl-CoA_thioesterase"/>
</dbReference>
<dbReference type="PANTHER" id="PTHR31793">
    <property type="entry name" value="4-HYDROXYBENZOYL-COA THIOESTERASE FAMILY MEMBER"/>
    <property type="match status" value="1"/>
</dbReference>
<dbReference type="Pfam" id="PF03061">
    <property type="entry name" value="4HBT"/>
    <property type="match status" value="1"/>
</dbReference>
<dbReference type="PANTHER" id="PTHR31793:SF37">
    <property type="entry name" value="ACYL-COA THIOESTER HYDROLASE YBGC"/>
    <property type="match status" value="1"/>
</dbReference>
<evidence type="ECO:0000256" key="2">
    <source>
        <dbReference type="ARBA" id="ARBA00022801"/>
    </source>
</evidence>
<accession>A0ABX6QS09</accession>